<feature type="transmembrane region" description="Helical" evidence="6">
    <location>
        <begin position="193"/>
        <end position="217"/>
    </location>
</feature>
<evidence type="ECO:0000256" key="5">
    <source>
        <dbReference type="ARBA" id="ARBA00023136"/>
    </source>
</evidence>
<reference evidence="7" key="1">
    <citation type="submission" date="2021-01" db="EMBL/GenBank/DDBJ databases">
        <authorList>
            <consortium name="Genoscope - CEA"/>
            <person name="William W."/>
        </authorList>
    </citation>
    <scope>NUCLEOTIDE SEQUENCE</scope>
</reference>
<keyword evidence="4 6" id="KW-1133">Transmembrane helix</keyword>
<keyword evidence="3 6" id="KW-0812">Transmembrane</keyword>
<keyword evidence="5 6" id="KW-0472">Membrane</keyword>
<keyword evidence="2" id="KW-0813">Transport</keyword>
<feature type="transmembrane region" description="Helical" evidence="6">
    <location>
        <begin position="238"/>
        <end position="257"/>
    </location>
</feature>
<evidence type="ECO:0000256" key="1">
    <source>
        <dbReference type="ARBA" id="ARBA00004141"/>
    </source>
</evidence>
<feature type="transmembrane region" description="Helical" evidence="6">
    <location>
        <begin position="269"/>
        <end position="291"/>
    </location>
</feature>
<dbReference type="AlphaFoldDB" id="A0A8S1JUU5"/>
<proteinExistence type="predicted"/>
<dbReference type="Proteomes" id="UP000688137">
    <property type="component" value="Unassembled WGS sequence"/>
</dbReference>
<feature type="transmembrane region" description="Helical" evidence="6">
    <location>
        <begin position="130"/>
        <end position="148"/>
    </location>
</feature>
<keyword evidence="8" id="KW-1185">Reference proteome</keyword>
<comment type="caution">
    <text evidence="7">The sequence shown here is derived from an EMBL/GenBank/DDBJ whole genome shotgun (WGS) entry which is preliminary data.</text>
</comment>
<evidence type="ECO:0008006" key="9">
    <source>
        <dbReference type="Google" id="ProtNLM"/>
    </source>
</evidence>
<name>A0A8S1JUU5_PARPR</name>
<evidence type="ECO:0000256" key="3">
    <source>
        <dbReference type="ARBA" id="ARBA00022692"/>
    </source>
</evidence>
<organism evidence="7 8">
    <name type="scientific">Paramecium primaurelia</name>
    <dbReference type="NCBI Taxonomy" id="5886"/>
    <lineage>
        <taxon>Eukaryota</taxon>
        <taxon>Sar</taxon>
        <taxon>Alveolata</taxon>
        <taxon>Ciliophora</taxon>
        <taxon>Intramacronucleata</taxon>
        <taxon>Oligohymenophorea</taxon>
        <taxon>Peniculida</taxon>
        <taxon>Parameciidae</taxon>
        <taxon>Paramecium</taxon>
    </lineage>
</organism>
<feature type="transmembrane region" description="Helical" evidence="6">
    <location>
        <begin position="402"/>
        <end position="422"/>
    </location>
</feature>
<feature type="transmembrane region" description="Helical" evidence="6">
    <location>
        <begin position="368"/>
        <end position="390"/>
    </location>
</feature>
<feature type="transmembrane region" description="Helical" evidence="6">
    <location>
        <begin position="471"/>
        <end position="494"/>
    </location>
</feature>
<evidence type="ECO:0000313" key="8">
    <source>
        <dbReference type="Proteomes" id="UP000688137"/>
    </source>
</evidence>
<evidence type="ECO:0000256" key="6">
    <source>
        <dbReference type="SAM" id="Phobius"/>
    </source>
</evidence>
<dbReference type="GO" id="GO:0016020">
    <property type="term" value="C:membrane"/>
    <property type="evidence" value="ECO:0007669"/>
    <property type="project" value="UniProtKB-SubCell"/>
</dbReference>
<dbReference type="PANTHER" id="PTHR19432:SF35">
    <property type="entry name" value="SOLUTE CARRIER FAMILY 45 MEMBER 3 ISOFORM X1"/>
    <property type="match status" value="1"/>
</dbReference>
<dbReference type="GO" id="GO:0008506">
    <property type="term" value="F:sucrose:proton symporter activity"/>
    <property type="evidence" value="ECO:0007669"/>
    <property type="project" value="TreeGrafter"/>
</dbReference>
<feature type="transmembrane region" description="Helical" evidence="6">
    <location>
        <begin position="160"/>
        <end position="181"/>
    </location>
</feature>
<evidence type="ECO:0000256" key="4">
    <source>
        <dbReference type="ARBA" id="ARBA00022989"/>
    </source>
</evidence>
<feature type="transmembrane region" description="Helical" evidence="6">
    <location>
        <begin position="92"/>
        <end position="118"/>
    </location>
</feature>
<accession>A0A8S1JUU5</accession>
<comment type="subcellular location">
    <subcellularLocation>
        <location evidence="1">Membrane</location>
        <topology evidence="1">Multi-pass membrane protein</topology>
    </subcellularLocation>
</comment>
<dbReference type="PANTHER" id="PTHR19432">
    <property type="entry name" value="SUGAR TRANSPORTER"/>
    <property type="match status" value="1"/>
</dbReference>
<dbReference type="EMBL" id="CAJJDM010000003">
    <property type="protein sequence ID" value="CAD8044176.1"/>
    <property type="molecule type" value="Genomic_DNA"/>
</dbReference>
<feature type="transmembrane region" description="Helical" evidence="6">
    <location>
        <begin position="326"/>
        <end position="347"/>
    </location>
</feature>
<evidence type="ECO:0000313" key="7">
    <source>
        <dbReference type="EMBL" id="CAD8044176.1"/>
    </source>
</evidence>
<evidence type="ECO:0000256" key="2">
    <source>
        <dbReference type="ARBA" id="ARBA00022448"/>
    </source>
</evidence>
<gene>
    <name evidence="7" type="ORF">PPRIM_AZ9-3.1.T0060258</name>
</gene>
<sequence>MFSLIQQKDNELFFIMKIQIYYLSFLFYKQFMSSLIIYEDEVIDNYNEYLMSKRKEVTEIKNYKFNGKFNSKPTKAFKIKNKKIHYLTQSQILALVVLTFAVEYGFAIEMVFISPLFLKLDTPELLDSSIWLFPPVINLLLYPFIRYYSESKSHQLKNAMIYFIIVSIMGIGLLADTKSLYVDSINKKTSVLIISIVSFTVMDVGLEMLGFACSALLEEYVNPKQQQKVQQQRTFVDSFGKFTGFLVSSVLAFNFIYLNFDNFIENLSFAYLVGLIMILIGFGMVLISFPSKGLDLVQSNHKMRFSINSFLPGITFIFQLPQNMKIFLLSHFFTCGSQLFVSVYATLWSGITMLEEGPQQYNEAIRNIVFDIGISWGALALCMSAILHLLTTLFLKQLGNHYTSTIYMIVNALAGASLLYTWSVNEFYSIFITLPFWGVQTAVLSELPYKLANQLEDDQVRDTIKGLLPQMLNLTTFFSQAFMFFIIPLGFLLFSSVDDISVSMFMSGIFSLIGSFLVCFL</sequence>
<feature type="transmembrane region" description="Helical" evidence="6">
    <location>
        <begin position="500"/>
        <end position="520"/>
    </location>
</feature>
<protein>
    <recommendedName>
        <fullName evidence="9">Transmembrane protein</fullName>
    </recommendedName>
</protein>